<keyword evidence="2" id="KW-0201">Cytochrome c-type biogenesis</keyword>
<dbReference type="InterPro" id="IPR017937">
    <property type="entry name" value="Thioredoxin_CS"/>
</dbReference>
<reference evidence="9" key="1">
    <citation type="journal article" date="2019" name="Int. J. Syst. Evol. Microbiol.">
        <title>The Global Catalogue of Microorganisms (GCM) 10K type strain sequencing project: providing services to taxonomists for standard genome sequencing and annotation.</title>
        <authorList>
            <consortium name="The Broad Institute Genomics Platform"/>
            <consortium name="The Broad Institute Genome Sequencing Center for Infectious Disease"/>
            <person name="Wu L."/>
            <person name="Ma J."/>
        </authorList>
    </citation>
    <scope>NUCLEOTIDE SEQUENCE [LARGE SCALE GENOMIC DNA]</scope>
    <source>
        <strain evidence="9">JCM 17017</strain>
    </source>
</reference>
<keyword evidence="6" id="KW-0472">Membrane</keyword>
<feature type="domain" description="Thioredoxin" evidence="7">
    <location>
        <begin position="50"/>
        <end position="191"/>
    </location>
</feature>
<evidence type="ECO:0000256" key="3">
    <source>
        <dbReference type="ARBA" id="ARBA00022968"/>
    </source>
</evidence>
<gene>
    <name evidence="8" type="ORF">GCM10022380_89120</name>
</gene>
<keyword evidence="6" id="KW-0812">Transmembrane</keyword>
<evidence type="ECO:0000313" key="9">
    <source>
        <dbReference type="Proteomes" id="UP001501624"/>
    </source>
</evidence>
<dbReference type="Pfam" id="PF00578">
    <property type="entry name" value="AhpC-TSA"/>
    <property type="match status" value="1"/>
</dbReference>
<evidence type="ECO:0000259" key="7">
    <source>
        <dbReference type="PROSITE" id="PS51352"/>
    </source>
</evidence>
<name>A0ABP7JXS3_9PSEU</name>
<dbReference type="EMBL" id="BAABCM010000031">
    <property type="protein sequence ID" value="GAA3858224.1"/>
    <property type="molecule type" value="Genomic_DNA"/>
</dbReference>
<evidence type="ECO:0000256" key="4">
    <source>
        <dbReference type="ARBA" id="ARBA00023157"/>
    </source>
</evidence>
<keyword evidence="6" id="KW-1133">Transmembrane helix</keyword>
<dbReference type="Proteomes" id="UP001501624">
    <property type="component" value="Unassembled WGS sequence"/>
</dbReference>
<evidence type="ECO:0000256" key="5">
    <source>
        <dbReference type="ARBA" id="ARBA00023284"/>
    </source>
</evidence>
<dbReference type="RefSeq" id="WP_237340256.1">
    <property type="nucleotide sequence ID" value="NZ_BAABCM010000031.1"/>
</dbReference>
<keyword evidence="3" id="KW-0735">Signal-anchor</keyword>
<evidence type="ECO:0000256" key="6">
    <source>
        <dbReference type="SAM" id="Phobius"/>
    </source>
</evidence>
<comment type="subcellular location">
    <subcellularLocation>
        <location evidence="1">Cell envelope</location>
    </subcellularLocation>
</comment>
<dbReference type="PANTHER" id="PTHR42852">
    <property type="entry name" value="THIOL:DISULFIDE INTERCHANGE PROTEIN DSBE"/>
    <property type="match status" value="1"/>
</dbReference>
<accession>A0ABP7JXS3</accession>
<dbReference type="InterPro" id="IPR000866">
    <property type="entry name" value="AhpC/TSA"/>
</dbReference>
<comment type="caution">
    <text evidence="8">The sequence shown here is derived from an EMBL/GenBank/DDBJ whole genome shotgun (WGS) entry which is preliminary data.</text>
</comment>
<dbReference type="PANTHER" id="PTHR42852:SF6">
    <property type="entry name" value="THIOL:DISULFIDE INTERCHANGE PROTEIN DSBE"/>
    <property type="match status" value="1"/>
</dbReference>
<dbReference type="SUPFAM" id="SSF52833">
    <property type="entry name" value="Thioredoxin-like"/>
    <property type="match status" value="1"/>
</dbReference>
<keyword evidence="9" id="KW-1185">Reference proteome</keyword>
<dbReference type="InterPro" id="IPR036249">
    <property type="entry name" value="Thioredoxin-like_sf"/>
</dbReference>
<protein>
    <submittedName>
        <fullName evidence="8">TlpA disulfide reductase family protein</fullName>
    </submittedName>
</protein>
<dbReference type="InterPro" id="IPR050553">
    <property type="entry name" value="Thioredoxin_ResA/DsbE_sf"/>
</dbReference>
<dbReference type="PROSITE" id="PS51352">
    <property type="entry name" value="THIOREDOXIN_2"/>
    <property type="match status" value="1"/>
</dbReference>
<feature type="transmembrane region" description="Helical" evidence="6">
    <location>
        <begin position="20"/>
        <end position="40"/>
    </location>
</feature>
<sequence length="209" mass="22292">MSTPADTDDPRTSTMRWLRWAALAIAVVTIAVGAILGTGLGKDSTLVDTPLVGKPAPDSTLPYLERDGELALSSLRGRIVVVNFWASWCVPCRAEQPVLTAAADTYAESGVTFVGISYQDQRRPAVDFLNELGRGREYQYVTDPGSRTAMDFGVFGIPETFFIDRSGTIVAKITGETDAPLLGGVLDDMLAGRQPQSRTGGSVQPAPGQ</sequence>
<dbReference type="InterPro" id="IPR013766">
    <property type="entry name" value="Thioredoxin_domain"/>
</dbReference>
<proteinExistence type="predicted"/>
<dbReference type="Gene3D" id="3.40.30.10">
    <property type="entry name" value="Glutaredoxin"/>
    <property type="match status" value="1"/>
</dbReference>
<dbReference type="PROSITE" id="PS00194">
    <property type="entry name" value="THIOREDOXIN_1"/>
    <property type="match status" value="1"/>
</dbReference>
<organism evidence="8 9">
    <name type="scientific">Amycolatopsis tucumanensis</name>
    <dbReference type="NCBI Taxonomy" id="401106"/>
    <lineage>
        <taxon>Bacteria</taxon>
        <taxon>Bacillati</taxon>
        <taxon>Actinomycetota</taxon>
        <taxon>Actinomycetes</taxon>
        <taxon>Pseudonocardiales</taxon>
        <taxon>Pseudonocardiaceae</taxon>
        <taxon>Amycolatopsis</taxon>
    </lineage>
</organism>
<keyword evidence="5" id="KW-0676">Redox-active center</keyword>
<evidence type="ECO:0000256" key="1">
    <source>
        <dbReference type="ARBA" id="ARBA00004196"/>
    </source>
</evidence>
<keyword evidence="4" id="KW-1015">Disulfide bond</keyword>
<evidence type="ECO:0000256" key="2">
    <source>
        <dbReference type="ARBA" id="ARBA00022748"/>
    </source>
</evidence>
<evidence type="ECO:0000313" key="8">
    <source>
        <dbReference type="EMBL" id="GAA3858224.1"/>
    </source>
</evidence>